<evidence type="ECO:0000313" key="2">
    <source>
        <dbReference type="EMBL" id="GFM36943.1"/>
    </source>
</evidence>
<organism evidence="2 3">
    <name type="scientific">Desulfovibrio psychrotolerans</name>
    <dbReference type="NCBI Taxonomy" id="415242"/>
    <lineage>
        <taxon>Bacteria</taxon>
        <taxon>Pseudomonadati</taxon>
        <taxon>Thermodesulfobacteriota</taxon>
        <taxon>Desulfovibrionia</taxon>
        <taxon>Desulfovibrionales</taxon>
        <taxon>Desulfovibrionaceae</taxon>
        <taxon>Desulfovibrio</taxon>
    </lineage>
</organism>
<dbReference type="SUPFAM" id="SSF51182">
    <property type="entry name" value="RmlC-like cupins"/>
    <property type="match status" value="1"/>
</dbReference>
<dbReference type="InterPro" id="IPR011051">
    <property type="entry name" value="RmlC_Cupin_sf"/>
</dbReference>
<dbReference type="CDD" id="cd02214">
    <property type="entry name" value="cupin_MJ1618"/>
    <property type="match status" value="1"/>
</dbReference>
<proteinExistence type="predicted"/>
<dbReference type="InterPro" id="IPR013096">
    <property type="entry name" value="Cupin_2"/>
</dbReference>
<dbReference type="Proteomes" id="UP000503820">
    <property type="component" value="Unassembled WGS sequence"/>
</dbReference>
<sequence>MKTRYASVPSYVTKDGSVIRELMHPAVHGNAHQSLAEAQVPAGGRTLAHVHGRTEEIYHFTSGNGEMTLGPRTFPVAAGDTVCIAPGVPHCLINTGDTPLVVLCCCSPAYTHDDTELV</sequence>
<comment type="caution">
    <text evidence="2">The sequence shown here is derived from an EMBL/GenBank/DDBJ whole genome shotgun (WGS) entry which is preliminary data.</text>
</comment>
<dbReference type="RefSeq" id="WP_174409608.1">
    <property type="nucleotide sequence ID" value="NZ_BLVP01000008.1"/>
</dbReference>
<evidence type="ECO:0000313" key="3">
    <source>
        <dbReference type="Proteomes" id="UP000503820"/>
    </source>
</evidence>
<dbReference type="EMBL" id="BLVP01000008">
    <property type="protein sequence ID" value="GFM36943.1"/>
    <property type="molecule type" value="Genomic_DNA"/>
</dbReference>
<dbReference type="Pfam" id="PF07883">
    <property type="entry name" value="Cupin_2"/>
    <property type="match status" value="1"/>
</dbReference>
<dbReference type="PANTHER" id="PTHR36114:SF4">
    <property type="entry name" value="CUPIN 2 CONSERVED BARREL DOMAIN-CONTAINING PROTEIN"/>
    <property type="match status" value="1"/>
</dbReference>
<name>A0A7J0BT97_9BACT</name>
<gene>
    <name evidence="2" type="ORF">DSM19430T_16270</name>
</gene>
<feature type="domain" description="Cupin type-2" evidence="1">
    <location>
        <begin position="39"/>
        <end position="104"/>
    </location>
</feature>
<dbReference type="PANTHER" id="PTHR36114">
    <property type="entry name" value="16.7 KDA PROTEIN IN WHIE LOCUS"/>
    <property type="match status" value="1"/>
</dbReference>
<protein>
    <recommendedName>
        <fullName evidence="1">Cupin type-2 domain-containing protein</fullName>
    </recommendedName>
</protein>
<accession>A0A7J0BT97</accession>
<dbReference type="InterPro" id="IPR052044">
    <property type="entry name" value="PKS_Associated_Protein"/>
</dbReference>
<reference evidence="2 3" key="1">
    <citation type="submission" date="2020-05" db="EMBL/GenBank/DDBJ databases">
        <title>Draft genome sequence of Desulfovibrio psychrotolerans JS1T.</title>
        <authorList>
            <person name="Ueno A."/>
            <person name="Tamazawa S."/>
            <person name="Tamamura S."/>
            <person name="Murakami T."/>
            <person name="Kiyama T."/>
            <person name="Inomata H."/>
            <person name="Amano Y."/>
            <person name="Miyakawa K."/>
            <person name="Tamaki H."/>
            <person name="Naganuma T."/>
            <person name="Kaneko K."/>
        </authorList>
    </citation>
    <scope>NUCLEOTIDE SEQUENCE [LARGE SCALE GENOMIC DNA]</scope>
    <source>
        <strain evidence="2 3">JS1</strain>
    </source>
</reference>
<dbReference type="Gene3D" id="2.60.120.10">
    <property type="entry name" value="Jelly Rolls"/>
    <property type="match status" value="1"/>
</dbReference>
<dbReference type="InterPro" id="IPR014710">
    <property type="entry name" value="RmlC-like_jellyroll"/>
</dbReference>
<dbReference type="AlphaFoldDB" id="A0A7J0BT97"/>
<evidence type="ECO:0000259" key="1">
    <source>
        <dbReference type="Pfam" id="PF07883"/>
    </source>
</evidence>
<keyword evidence="3" id="KW-1185">Reference proteome</keyword>